<dbReference type="EMBL" id="RRYP01001734">
    <property type="protein sequence ID" value="TNV85555.1"/>
    <property type="molecule type" value="Genomic_DNA"/>
</dbReference>
<evidence type="ECO:0000313" key="2">
    <source>
        <dbReference type="EMBL" id="TNV85555.1"/>
    </source>
</evidence>
<keyword evidence="1" id="KW-0472">Membrane</keyword>
<keyword evidence="1" id="KW-1133">Transmembrane helix</keyword>
<evidence type="ECO:0000313" key="3">
    <source>
        <dbReference type="Proteomes" id="UP000785679"/>
    </source>
</evidence>
<protein>
    <submittedName>
        <fullName evidence="2">Uncharacterized protein</fullName>
    </submittedName>
</protein>
<keyword evidence="3" id="KW-1185">Reference proteome</keyword>
<sequence length="115" mass="13233">MQVGLSLFIWNKREGESFGQRMQRIEKETPVFIGGTFAIALGLSTFIMWVLHTWMIITCKTTIENRALIDHNPFNNGLKSNWESVFGVNKEGLIGYMKWLLPIQAQLQQSDFIVL</sequence>
<dbReference type="AlphaFoldDB" id="A0A8J8P490"/>
<gene>
    <name evidence="2" type="ORF">FGO68_gene3709</name>
</gene>
<reference evidence="2" key="1">
    <citation type="submission" date="2019-06" db="EMBL/GenBank/DDBJ databases">
        <authorList>
            <person name="Zheng W."/>
        </authorList>
    </citation>
    <scope>NUCLEOTIDE SEQUENCE</scope>
    <source>
        <strain evidence="2">QDHG01</strain>
    </source>
</reference>
<dbReference type="Proteomes" id="UP000785679">
    <property type="component" value="Unassembled WGS sequence"/>
</dbReference>
<accession>A0A8J8P490</accession>
<evidence type="ECO:0000256" key="1">
    <source>
        <dbReference type="SAM" id="Phobius"/>
    </source>
</evidence>
<comment type="caution">
    <text evidence="2">The sequence shown here is derived from an EMBL/GenBank/DDBJ whole genome shotgun (WGS) entry which is preliminary data.</text>
</comment>
<organism evidence="2 3">
    <name type="scientific">Halteria grandinella</name>
    <dbReference type="NCBI Taxonomy" id="5974"/>
    <lineage>
        <taxon>Eukaryota</taxon>
        <taxon>Sar</taxon>
        <taxon>Alveolata</taxon>
        <taxon>Ciliophora</taxon>
        <taxon>Intramacronucleata</taxon>
        <taxon>Spirotrichea</taxon>
        <taxon>Stichotrichia</taxon>
        <taxon>Sporadotrichida</taxon>
        <taxon>Halteriidae</taxon>
        <taxon>Halteria</taxon>
    </lineage>
</organism>
<proteinExistence type="predicted"/>
<name>A0A8J8P490_HALGN</name>
<keyword evidence="1" id="KW-0812">Transmembrane</keyword>
<feature type="transmembrane region" description="Helical" evidence="1">
    <location>
        <begin position="31"/>
        <end position="57"/>
    </location>
</feature>